<gene>
    <name evidence="1" type="ORF">FH715_06915</name>
</gene>
<reference evidence="1 2" key="1">
    <citation type="submission" date="2019-06" db="EMBL/GenBank/DDBJ databases">
        <title>Draft genome of Streptomyces sedi sp. JCM16909.</title>
        <authorList>
            <person name="Klykleung N."/>
            <person name="Tanasupawat S."/>
            <person name="Kudo T."/>
            <person name="Yuki M."/>
            <person name="Ohkuma M."/>
        </authorList>
    </citation>
    <scope>NUCLEOTIDE SEQUENCE [LARGE SCALE GENOMIC DNA]</scope>
    <source>
        <strain evidence="1 2">JCM 16909</strain>
    </source>
</reference>
<dbReference type="OrthoDB" id="2990057at2"/>
<sequence length="181" mass="20188">MPKQERVGKMSDRVVVDACVGREAGETNAPRSKSSRLVLEAILRQGVFVDFSPEVDREWRKHASRISIMWQTRMIAKRRLNKVRDKPSALLRKHVRDLLGNPDDIAALNKDVHLLELALAYGSGIISSDDRSGRLSRIVAEGYRPLRRVQWVSPHDPEGSCLAWVAGTLADKEVGRLGDGG</sequence>
<comment type="caution">
    <text evidence="1">The sequence shown here is derived from an EMBL/GenBank/DDBJ whole genome shotgun (WGS) entry which is preliminary data.</text>
</comment>
<evidence type="ECO:0000313" key="1">
    <source>
        <dbReference type="EMBL" id="TNM32130.1"/>
    </source>
</evidence>
<dbReference type="Proteomes" id="UP000311713">
    <property type="component" value="Unassembled WGS sequence"/>
</dbReference>
<evidence type="ECO:0000313" key="2">
    <source>
        <dbReference type="Proteomes" id="UP000311713"/>
    </source>
</evidence>
<name>A0A5C4V860_9ACTN</name>
<keyword evidence="2" id="KW-1185">Reference proteome</keyword>
<evidence type="ECO:0008006" key="3">
    <source>
        <dbReference type="Google" id="ProtNLM"/>
    </source>
</evidence>
<proteinExistence type="predicted"/>
<dbReference type="RefSeq" id="WP_139641848.1">
    <property type="nucleotide sequence ID" value="NZ_BAAAZS010000110.1"/>
</dbReference>
<organism evidence="1 2">
    <name type="scientific">Streptomyces sedi</name>
    <dbReference type="NCBI Taxonomy" id="555059"/>
    <lineage>
        <taxon>Bacteria</taxon>
        <taxon>Bacillati</taxon>
        <taxon>Actinomycetota</taxon>
        <taxon>Actinomycetes</taxon>
        <taxon>Kitasatosporales</taxon>
        <taxon>Streptomycetaceae</taxon>
        <taxon>Streptomyces</taxon>
    </lineage>
</organism>
<dbReference type="AlphaFoldDB" id="A0A5C4V860"/>
<protein>
    <recommendedName>
        <fullName evidence="3">PIN domain-containing protein</fullName>
    </recommendedName>
</protein>
<accession>A0A5C4V860</accession>
<dbReference type="EMBL" id="VDGT01000004">
    <property type="protein sequence ID" value="TNM32130.1"/>
    <property type="molecule type" value="Genomic_DNA"/>
</dbReference>